<evidence type="ECO:0000256" key="3">
    <source>
        <dbReference type="ARBA" id="ARBA00022617"/>
    </source>
</evidence>
<dbReference type="AlphaFoldDB" id="A0A4Y9EPZ2"/>
<evidence type="ECO:0000256" key="4">
    <source>
        <dbReference type="ARBA" id="ARBA00022723"/>
    </source>
</evidence>
<dbReference type="GO" id="GO:0016125">
    <property type="term" value="P:sterol metabolic process"/>
    <property type="evidence" value="ECO:0007669"/>
    <property type="project" value="TreeGrafter"/>
</dbReference>
<evidence type="ECO:0000256" key="9">
    <source>
        <dbReference type="RuleBase" id="RU000461"/>
    </source>
</evidence>
<keyword evidence="7 9" id="KW-0503">Monooxygenase</keyword>
<evidence type="ECO:0000313" key="10">
    <source>
        <dbReference type="EMBL" id="TFU03790.1"/>
    </source>
</evidence>
<keyword evidence="4 8" id="KW-0479">Metal-binding</keyword>
<keyword evidence="3 8" id="KW-0349">Heme</keyword>
<dbReference type="CDD" id="cd11045">
    <property type="entry name" value="CYP136-like"/>
    <property type="match status" value="1"/>
</dbReference>
<dbReference type="GO" id="GO:0020037">
    <property type="term" value="F:heme binding"/>
    <property type="evidence" value="ECO:0007669"/>
    <property type="project" value="InterPro"/>
</dbReference>
<protein>
    <submittedName>
        <fullName evidence="10">Cytochrome P450</fullName>
    </submittedName>
</protein>
<dbReference type="PANTHER" id="PTHR24286">
    <property type="entry name" value="CYTOCHROME P450 26"/>
    <property type="match status" value="1"/>
</dbReference>
<dbReference type="InterPro" id="IPR001128">
    <property type="entry name" value="Cyt_P450"/>
</dbReference>
<evidence type="ECO:0000256" key="2">
    <source>
        <dbReference type="ARBA" id="ARBA00010617"/>
    </source>
</evidence>
<dbReference type="PRINTS" id="PR00465">
    <property type="entry name" value="EP450IV"/>
</dbReference>
<dbReference type="InterPro" id="IPR036396">
    <property type="entry name" value="Cyt_P450_sf"/>
</dbReference>
<dbReference type="PROSITE" id="PS00086">
    <property type="entry name" value="CYTOCHROME_P450"/>
    <property type="match status" value="1"/>
</dbReference>
<comment type="similarity">
    <text evidence="2 9">Belongs to the cytochrome P450 family.</text>
</comment>
<proteinExistence type="inferred from homology"/>
<dbReference type="EMBL" id="SIHO01000002">
    <property type="protein sequence ID" value="TFU03790.1"/>
    <property type="molecule type" value="Genomic_DNA"/>
</dbReference>
<evidence type="ECO:0000256" key="8">
    <source>
        <dbReference type="PIRSR" id="PIRSR602403-1"/>
    </source>
</evidence>
<dbReference type="GO" id="GO:0004497">
    <property type="term" value="F:monooxygenase activity"/>
    <property type="evidence" value="ECO:0007669"/>
    <property type="project" value="UniProtKB-KW"/>
</dbReference>
<evidence type="ECO:0000256" key="1">
    <source>
        <dbReference type="ARBA" id="ARBA00001971"/>
    </source>
</evidence>
<dbReference type="GO" id="GO:0005506">
    <property type="term" value="F:iron ion binding"/>
    <property type="evidence" value="ECO:0007669"/>
    <property type="project" value="InterPro"/>
</dbReference>
<comment type="cofactor">
    <cofactor evidence="1 8">
        <name>heme</name>
        <dbReference type="ChEBI" id="CHEBI:30413"/>
    </cofactor>
</comment>
<dbReference type="Pfam" id="PF00067">
    <property type="entry name" value="p450"/>
    <property type="match status" value="1"/>
</dbReference>
<gene>
    <name evidence="10" type="ORF">EUV02_11665</name>
</gene>
<dbReference type="PRINTS" id="PR00385">
    <property type="entry name" value="P450"/>
</dbReference>
<dbReference type="PANTHER" id="PTHR24286:SF24">
    <property type="entry name" value="LANOSTEROL 14-ALPHA DEMETHYLASE"/>
    <property type="match status" value="1"/>
</dbReference>
<sequence>MNAPVPPKAFTPNAKDLYEPKLKDLAAIPGTEPHPFPLLRTLKFLKDPLKGVTENVEKYGPVYRVNNFGGWSVALVGADANELVMFDKDKNFSSKLGWDPILERVFPRGLMLMDFDHHRADRKTLSVAFKPEPMKHYLGALNDGIARGIADWDQKGEFKFYPAIKSLTLDLAATSFLGIAWGPEADQINKAFVDMVMASIGIVRVPLPGTAMGRGVKGHKFMSAFFAREIPKRRGVKGDDFFTQFCNAKDDDGKLMDDQAIIDHMNFLMMAAHDTLTSSLSSTVYFLAANPEWQDRIRAEILAVRATAGDKLPYDRLGDLEQLEWAFKESLRLLPPVPSLPRRALRDFEYGGYKIPAGTHVGINPMYVHRMAEYWEDPETWDPSRFSHNRSKGRHKYAWVPFGGGAHMCIGLHFAYMQMKAFFYTLLAEHRVVLAPGYKPDIQMFPIPKPRDGLPIRVERI</sequence>
<dbReference type="InterPro" id="IPR002403">
    <property type="entry name" value="Cyt_P450_E_grp-IV"/>
</dbReference>
<reference evidence="10 11" key="1">
    <citation type="submission" date="2019-02" db="EMBL/GenBank/DDBJ databases">
        <title>Polymorphobacter sp. isolated from the lake at the Tibet of China.</title>
        <authorList>
            <person name="Li A."/>
        </authorList>
    </citation>
    <scope>NUCLEOTIDE SEQUENCE [LARGE SCALE GENOMIC DNA]</scope>
    <source>
        <strain evidence="10 11">DJ1R-1</strain>
    </source>
</reference>
<dbReference type="Proteomes" id="UP000297737">
    <property type="component" value="Unassembled WGS sequence"/>
</dbReference>
<evidence type="ECO:0000256" key="5">
    <source>
        <dbReference type="ARBA" id="ARBA00023002"/>
    </source>
</evidence>
<evidence type="ECO:0000313" key="11">
    <source>
        <dbReference type="Proteomes" id="UP000297737"/>
    </source>
</evidence>
<feature type="binding site" description="axial binding residue" evidence="8">
    <location>
        <position position="409"/>
    </location>
    <ligand>
        <name>heme</name>
        <dbReference type="ChEBI" id="CHEBI:30413"/>
    </ligand>
    <ligandPart>
        <name>Fe</name>
        <dbReference type="ChEBI" id="CHEBI:18248"/>
    </ligandPart>
</feature>
<keyword evidence="6 8" id="KW-0408">Iron</keyword>
<name>A0A4Y9EPZ2_9SPHN</name>
<organism evidence="10 11">
    <name type="scientific">Glacieibacterium arshaanense</name>
    <dbReference type="NCBI Taxonomy" id="2511025"/>
    <lineage>
        <taxon>Bacteria</taxon>
        <taxon>Pseudomonadati</taxon>
        <taxon>Pseudomonadota</taxon>
        <taxon>Alphaproteobacteria</taxon>
        <taxon>Sphingomonadales</taxon>
        <taxon>Sphingosinicellaceae</taxon>
        <taxon>Glacieibacterium</taxon>
    </lineage>
</organism>
<dbReference type="InterPro" id="IPR017972">
    <property type="entry name" value="Cyt_P450_CS"/>
</dbReference>
<dbReference type="Gene3D" id="1.10.630.10">
    <property type="entry name" value="Cytochrome P450"/>
    <property type="match status" value="1"/>
</dbReference>
<comment type="caution">
    <text evidence="10">The sequence shown here is derived from an EMBL/GenBank/DDBJ whole genome shotgun (WGS) entry which is preliminary data.</text>
</comment>
<dbReference type="GO" id="GO:0016705">
    <property type="term" value="F:oxidoreductase activity, acting on paired donors, with incorporation or reduction of molecular oxygen"/>
    <property type="evidence" value="ECO:0007669"/>
    <property type="project" value="InterPro"/>
</dbReference>
<accession>A0A4Y9EPZ2</accession>
<keyword evidence="11" id="KW-1185">Reference proteome</keyword>
<dbReference type="OrthoDB" id="9764248at2"/>
<evidence type="ECO:0000256" key="7">
    <source>
        <dbReference type="ARBA" id="ARBA00023033"/>
    </source>
</evidence>
<dbReference type="RefSeq" id="WP_135246382.1">
    <property type="nucleotide sequence ID" value="NZ_SIHO01000002.1"/>
</dbReference>
<dbReference type="SUPFAM" id="SSF48264">
    <property type="entry name" value="Cytochrome P450"/>
    <property type="match status" value="1"/>
</dbReference>
<keyword evidence="5 9" id="KW-0560">Oxidoreductase</keyword>
<evidence type="ECO:0000256" key="6">
    <source>
        <dbReference type="ARBA" id="ARBA00023004"/>
    </source>
</evidence>